<gene>
    <name evidence="1" type="ORF">AVEN_223538_1</name>
</gene>
<reference evidence="1 2" key="1">
    <citation type="journal article" date="2019" name="Sci. Rep.">
        <title>Orb-weaving spider Araneus ventricosus genome elucidates the spidroin gene catalogue.</title>
        <authorList>
            <person name="Kono N."/>
            <person name="Nakamura H."/>
            <person name="Ohtoshi R."/>
            <person name="Moran D.A.P."/>
            <person name="Shinohara A."/>
            <person name="Yoshida Y."/>
            <person name="Fujiwara M."/>
            <person name="Mori M."/>
            <person name="Tomita M."/>
            <person name="Arakawa K."/>
        </authorList>
    </citation>
    <scope>NUCLEOTIDE SEQUENCE [LARGE SCALE GENOMIC DNA]</scope>
</reference>
<dbReference type="EMBL" id="BGPR01037511">
    <property type="protein sequence ID" value="GBO13119.1"/>
    <property type="molecule type" value="Genomic_DNA"/>
</dbReference>
<accession>A0A4Y2UJ96</accession>
<proteinExistence type="predicted"/>
<name>A0A4Y2UJ96_ARAVE</name>
<comment type="caution">
    <text evidence="1">The sequence shown here is derived from an EMBL/GenBank/DDBJ whole genome shotgun (WGS) entry which is preliminary data.</text>
</comment>
<keyword evidence="2" id="KW-1185">Reference proteome</keyword>
<protein>
    <submittedName>
        <fullName evidence="1">Uncharacterized protein</fullName>
    </submittedName>
</protein>
<evidence type="ECO:0000313" key="1">
    <source>
        <dbReference type="EMBL" id="GBO13119.1"/>
    </source>
</evidence>
<dbReference type="Proteomes" id="UP000499080">
    <property type="component" value="Unassembled WGS sequence"/>
</dbReference>
<sequence length="145" mass="16327">MKVGPKTTWNSDSERAYINGKPNMQQTTTFVFFLQSEVCMNRSLRNKFVKSCLLQVIRIASAILNEIKIIFCIIILVENIGLLKPIVNITIVSVYTITTRNCNTRVLMVFALLGCRKLAKPNQQRALNSKSGILELNGTSRIAHL</sequence>
<organism evidence="1 2">
    <name type="scientific">Araneus ventricosus</name>
    <name type="common">Orbweaver spider</name>
    <name type="synonym">Epeira ventricosa</name>
    <dbReference type="NCBI Taxonomy" id="182803"/>
    <lineage>
        <taxon>Eukaryota</taxon>
        <taxon>Metazoa</taxon>
        <taxon>Ecdysozoa</taxon>
        <taxon>Arthropoda</taxon>
        <taxon>Chelicerata</taxon>
        <taxon>Arachnida</taxon>
        <taxon>Araneae</taxon>
        <taxon>Araneomorphae</taxon>
        <taxon>Entelegynae</taxon>
        <taxon>Araneoidea</taxon>
        <taxon>Araneidae</taxon>
        <taxon>Araneus</taxon>
    </lineage>
</organism>
<dbReference type="AlphaFoldDB" id="A0A4Y2UJ96"/>
<evidence type="ECO:0000313" key="2">
    <source>
        <dbReference type="Proteomes" id="UP000499080"/>
    </source>
</evidence>